<name>A0A9P7US27_9AGAR</name>
<evidence type="ECO:0000313" key="2">
    <source>
        <dbReference type="Proteomes" id="UP001049176"/>
    </source>
</evidence>
<reference evidence="1" key="1">
    <citation type="journal article" date="2021" name="Genome Biol. Evol.">
        <title>The assembled and annotated genome of the fairy-ring fungus Marasmius oreades.</title>
        <authorList>
            <person name="Hiltunen M."/>
            <person name="Ament-Velasquez S.L."/>
            <person name="Johannesson H."/>
        </authorList>
    </citation>
    <scope>NUCLEOTIDE SEQUENCE</scope>
    <source>
        <strain evidence="1">03SP1</strain>
    </source>
</reference>
<evidence type="ECO:0000313" key="1">
    <source>
        <dbReference type="EMBL" id="KAG7091998.1"/>
    </source>
</evidence>
<dbReference type="KEGG" id="more:E1B28_008385"/>
<dbReference type="RefSeq" id="XP_043008468.1">
    <property type="nucleotide sequence ID" value="XM_043153184.1"/>
</dbReference>
<proteinExistence type="predicted"/>
<comment type="caution">
    <text evidence="1">The sequence shown here is derived from an EMBL/GenBank/DDBJ whole genome shotgun (WGS) entry which is preliminary data.</text>
</comment>
<accession>A0A9P7US27</accession>
<protein>
    <submittedName>
        <fullName evidence="1">Uncharacterized protein</fullName>
    </submittedName>
</protein>
<sequence>MVFLRTWLLSATVEFRPLLMSATIPLELEHARCHRSSKNCPDPRHYTTVWAQTHLSRDTEMAPSVSTTRFGSPLWDYDISLNVMCIMQKYQSQNLYYRTPKHSLPIHNLDDIPDENVLSKATLRDMQITFRWIVSQPSG</sequence>
<dbReference type="AlphaFoldDB" id="A0A9P7US27"/>
<dbReference type="Proteomes" id="UP001049176">
    <property type="component" value="Chromosome 5"/>
</dbReference>
<dbReference type="GeneID" id="66077461"/>
<dbReference type="EMBL" id="CM032185">
    <property type="protein sequence ID" value="KAG7091998.1"/>
    <property type="molecule type" value="Genomic_DNA"/>
</dbReference>
<organism evidence="1 2">
    <name type="scientific">Marasmius oreades</name>
    <name type="common">fairy-ring Marasmius</name>
    <dbReference type="NCBI Taxonomy" id="181124"/>
    <lineage>
        <taxon>Eukaryota</taxon>
        <taxon>Fungi</taxon>
        <taxon>Dikarya</taxon>
        <taxon>Basidiomycota</taxon>
        <taxon>Agaricomycotina</taxon>
        <taxon>Agaricomycetes</taxon>
        <taxon>Agaricomycetidae</taxon>
        <taxon>Agaricales</taxon>
        <taxon>Marasmiineae</taxon>
        <taxon>Marasmiaceae</taxon>
        <taxon>Marasmius</taxon>
    </lineage>
</organism>
<keyword evidence="2" id="KW-1185">Reference proteome</keyword>
<gene>
    <name evidence="1" type="ORF">E1B28_008385</name>
</gene>